<accession>A0ABD1Y4R2</accession>
<feature type="compositionally biased region" description="Acidic residues" evidence="1">
    <location>
        <begin position="70"/>
        <end position="79"/>
    </location>
</feature>
<dbReference type="EMBL" id="JBHFFA010000006">
    <property type="protein sequence ID" value="KAL2621575.1"/>
    <property type="molecule type" value="Genomic_DNA"/>
</dbReference>
<keyword evidence="3" id="KW-1185">Reference proteome</keyword>
<feature type="region of interest" description="Disordered" evidence="1">
    <location>
        <begin position="1"/>
        <end position="79"/>
    </location>
</feature>
<gene>
    <name evidence="2" type="ORF">R1flu_001780</name>
</gene>
<evidence type="ECO:0000313" key="3">
    <source>
        <dbReference type="Proteomes" id="UP001605036"/>
    </source>
</evidence>
<proteinExistence type="predicted"/>
<name>A0ABD1Y4R2_9MARC</name>
<protein>
    <submittedName>
        <fullName evidence="2">Uncharacterized protein</fullName>
    </submittedName>
</protein>
<feature type="compositionally biased region" description="Basic and acidic residues" evidence="1">
    <location>
        <begin position="41"/>
        <end position="57"/>
    </location>
</feature>
<dbReference type="AlphaFoldDB" id="A0ABD1Y4R2"/>
<organism evidence="2 3">
    <name type="scientific">Riccia fluitans</name>
    <dbReference type="NCBI Taxonomy" id="41844"/>
    <lineage>
        <taxon>Eukaryota</taxon>
        <taxon>Viridiplantae</taxon>
        <taxon>Streptophyta</taxon>
        <taxon>Embryophyta</taxon>
        <taxon>Marchantiophyta</taxon>
        <taxon>Marchantiopsida</taxon>
        <taxon>Marchantiidae</taxon>
        <taxon>Marchantiales</taxon>
        <taxon>Ricciaceae</taxon>
        <taxon>Riccia</taxon>
    </lineage>
</organism>
<sequence length="79" mass="9023">MTNRPIRKAVKEEERRHVKSAVGRCRKEDSSINSPSQGAEKLQRPHDNSNGHKDPPKGETQGRSSFSSREDEDEEESYQ</sequence>
<evidence type="ECO:0000256" key="1">
    <source>
        <dbReference type="SAM" id="MobiDB-lite"/>
    </source>
</evidence>
<dbReference type="Proteomes" id="UP001605036">
    <property type="component" value="Unassembled WGS sequence"/>
</dbReference>
<comment type="caution">
    <text evidence="2">The sequence shown here is derived from an EMBL/GenBank/DDBJ whole genome shotgun (WGS) entry which is preliminary data.</text>
</comment>
<reference evidence="2 3" key="1">
    <citation type="submission" date="2024-09" db="EMBL/GenBank/DDBJ databases">
        <title>Chromosome-scale assembly of Riccia fluitans.</title>
        <authorList>
            <person name="Paukszto L."/>
            <person name="Sawicki J."/>
            <person name="Karawczyk K."/>
            <person name="Piernik-Szablinska J."/>
            <person name="Szczecinska M."/>
            <person name="Mazdziarz M."/>
        </authorList>
    </citation>
    <scope>NUCLEOTIDE SEQUENCE [LARGE SCALE GENOMIC DNA]</scope>
    <source>
        <strain evidence="2">Rf_01</strain>
        <tissue evidence="2">Aerial parts of the thallus</tissue>
    </source>
</reference>
<evidence type="ECO:0000313" key="2">
    <source>
        <dbReference type="EMBL" id="KAL2621575.1"/>
    </source>
</evidence>